<dbReference type="Proteomes" id="UP000886101">
    <property type="component" value="Unassembled WGS sequence"/>
</dbReference>
<evidence type="ECO:0000256" key="3">
    <source>
        <dbReference type="ARBA" id="ARBA00006743"/>
    </source>
</evidence>
<dbReference type="PANTHER" id="PTHR45754">
    <property type="entry name" value="METHYLENETETRAHYDROFOLATE REDUCTASE"/>
    <property type="match status" value="1"/>
</dbReference>
<comment type="cofactor">
    <cofactor evidence="1 9">
        <name>FAD</name>
        <dbReference type="ChEBI" id="CHEBI:57692"/>
    </cofactor>
</comment>
<accession>A0A7V5NYU3</accession>
<dbReference type="Gene3D" id="3.20.20.220">
    <property type="match status" value="1"/>
</dbReference>
<evidence type="ECO:0000256" key="1">
    <source>
        <dbReference type="ARBA" id="ARBA00001974"/>
    </source>
</evidence>
<evidence type="ECO:0000256" key="6">
    <source>
        <dbReference type="ARBA" id="ARBA00023002"/>
    </source>
</evidence>
<protein>
    <recommendedName>
        <fullName evidence="9">Methylenetetrahydrofolate reductase</fullName>
    </recommendedName>
</protein>
<comment type="pathway">
    <text evidence="2 9">One-carbon metabolism; tetrahydrofolate interconversion.</text>
</comment>
<evidence type="ECO:0000256" key="4">
    <source>
        <dbReference type="ARBA" id="ARBA00022630"/>
    </source>
</evidence>
<dbReference type="GO" id="GO:0071949">
    <property type="term" value="F:FAD binding"/>
    <property type="evidence" value="ECO:0007669"/>
    <property type="project" value="TreeGrafter"/>
</dbReference>
<proteinExistence type="inferred from homology"/>
<keyword evidence="4 9" id="KW-0285">Flavoprotein</keyword>
<evidence type="ECO:0000256" key="8">
    <source>
        <dbReference type="ARBA" id="ARBA00048628"/>
    </source>
</evidence>
<dbReference type="GO" id="GO:0035999">
    <property type="term" value="P:tetrahydrofolate interconversion"/>
    <property type="evidence" value="ECO:0007669"/>
    <property type="project" value="UniProtKB-UniPathway"/>
</dbReference>
<gene>
    <name evidence="10" type="ORF">ENJ96_01455</name>
</gene>
<dbReference type="InterPro" id="IPR029041">
    <property type="entry name" value="FAD-linked_oxidoreductase-like"/>
</dbReference>
<reference evidence="10" key="1">
    <citation type="journal article" date="2020" name="mSystems">
        <title>Genome- and Community-Level Interaction Insights into Carbon Utilization and Element Cycling Functions of Hydrothermarchaeota in Hydrothermal Sediment.</title>
        <authorList>
            <person name="Zhou Z."/>
            <person name="Liu Y."/>
            <person name="Xu W."/>
            <person name="Pan J."/>
            <person name="Luo Z.H."/>
            <person name="Li M."/>
        </authorList>
    </citation>
    <scope>NUCLEOTIDE SEQUENCE [LARGE SCALE GENOMIC DNA]</scope>
    <source>
        <strain evidence="10">HyVt-533</strain>
    </source>
</reference>
<dbReference type="AlphaFoldDB" id="A0A7V5NYU3"/>
<evidence type="ECO:0000256" key="7">
    <source>
        <dbReference type="ARBA" id="ARBA00034478"/>
    </source>
</evidence>
<comment type="catalytic activity">
    <reaction evidence="8">
        <text>(6S)-5-methyl-5,6,7,8-tetrahydrofolate + NAD(+) = (6R)-5,10-methylene-5,6,7,8-tetrahydrofolate + NADH + H(+)</text>
        <dbReference type="Rhea" id="RHEA:19821"/>
        <dbReference type="ChEBI" id="CHEBI:15378"/>
        <dbReference type="ChEBI" id="CHEBI:15636"/>
        <dbReference type="ChEBI" id="CHEBI:18608"/>
        <dbReference type="ChEBI" id="CHEBI:57540"/>
        <dbReference type="ChEBI" id="CHEBI:57945"/>
        <dbReference type="EC" id="1.5.1.54"/>
    </reaction>
    <physiologicalReaction direction="right-to-left" evidence="8">
        <dbReference type="Rhea" id="RHEA:19823"/>
    </physiologicalReaction>
</comment>
<comment type="caution">
    <text evidence="10">The sequence shown here is derived from an EMBL/GenBank/DDBJ whole genome shotgun (WGS) entry which is preliminary data.</text>
</comment>
<sequence length="371" mass="42492">MGFRESLKDPDTFTVTYELVPGRSTRRREFRNIITFVKEAARDKRLHGVSITENAGGHPALSPEVLGREIKALGLDPILHFSCKDKNRNQIESTLFARDREGLHNLLIITGDYPRYGFMGKAKPVFDLDAVHLLQMITEMEKGFTLPPEAPGGGVRLPPMPFFKGCVVSPFKRYEAELLPQYFKLNRKIAAGAHFVITQVGFDARKFHELLLYMREERLNVPVLGGVLVMDQRLARIIYRGVIPGISISKEFLERIEREEKQMGHQAALIRAAKLMAVLRGLGYDGVHLCGAKPVYDEIAFVLDKAEEFYPRWQEFLPEFKDTPPDTFYLYRKDPKTGLNLPERNKRADAPRLPLSFCLNRLFHDLFFEPD</sequence>
<comment type="similarity">
    <text evidence="3 9">Belongs to the methylenetetrahydrofolate reductase family.</text>
</comment>
<feature type="non-terminal residue" evidence="10">
    <location>
        <position position="371"/>
    </location>
</feature>
<evidence type="ECO:0000256" key="2">
    <source>
        <dbReference type="ARBA" id="ARBA00004777"/>
    </source>
</evidence>
<dbReference type="EMBL" id="DROK01000041">
    <property type="protein sequence ID" value="HHI96499.1"/>
    <property type="molecule type" value="Genomic_DNA"/>
</dbReference>
<comment type="pathway">
    <text evidence="7">Amino-acid biosynthesis; L-methionine biosynthesis via de novo pathway.</text>
</comment>
<dbReference type="GO" id="GO:0005829">
    <property type="term" value="C:cytosol"/>
    <property type="evidence" value="ECO:0007669"/>
    <property type="project" value="TreeGrafter"/>
</dbReference>
<name>A0A7V5NYU3_9BACT</name>
<dbReference type="Pfam" id="PF02219">
    <property type="entry name" value="MTHFR"/>
    <property type="match status" value="1"/>
</dbReference>
<evidence type="ECO:0000313" key="10">
    <source>
        <dbReference type="EMBL" id="HHI96499.1"/>
    </source>
</evidence>
<dbReference type="PANTHER" id="PTHR45754:SF3">
    <property type="entry name" value="METHYLENETETRAHYDROFOLATE REDUCTASE (NADPH)"/>
    <property type="match status" value="1"/>
</dbReference>
<dbReference type="GO" id="GO:0009086">
    <property type="term" value="P:methionine biosynthetic process"/>
    <property type="evidence" value="ECO:0007669"/>
    <property type="project" value="TreeGrafter"/>
</dbReference>
<organism evidence="10">
    <name type="scientific">Thermodesulfatator atlanticus</name>
    <dbReference type="NCBI Taxonomy" id="501497"/>
    <lineage>
        <taxon>Bacteria</taxon>
        <taxon>Pseudomonadati</taxon>
        <taxon>Thermodesulfobacteriota</taxon>
        <taxon>Thermodesulfobacteria</taxon>
        <taxon>Thermodesulfobacteriales</taxon>
        <taxon>Thermodesulfatatoraceae</taxon>
        <taxon>Thermodesulfatator</taxon>
    </lineage>
</organism>
<dbReference type="GO" id="GO:0106312">
    <property type="term" value="F:methylenetetrahydrofolate reductase (NADH) activity"/>
    <property type="evidence" value="ECO:0007669"/>
    <property type="project" value="UniProtKB-EC"/>
</dbReference>
<dbReference type="UniPathway" id="UPA00193"/>
<evidence type="ECO:0000256" key="9">
    <source>
        <dbReference type="RuleBase" id="RU003862"/>
    </source>
</evidence>
<dbReference type="InterPro" id="IPR003171">
    <property type="entry name" value="Mehydrof_redctse-like"/>
</dbReference>
<evidence type="ECO:0000256" key="5">
    <source>
        <dbReference type="ARBA" id="ARBA00022827"/>
    </source>
</evidence>
<dbReference type="SUPFAM" id="SSF51730">
    <property type="entry name" value="FAD-linked oxidoreductase"/>
    <property type="match status" value="1"/>
</dbReference>
<keyword evidence="5 9" id="KW-0274">FAD</keyword>
<keyword evidence="6 9" id="KW-0560">Oxidoreductase</keyword>